<organism evidence="1 2">
    <name type="scientific">Maribacter litopenaei</name>
    <dbReference type="NCBI Taxonomy" id="2976127"/>
    <lineage>
        <taxon>Bacteria</taxon>
        <taxon>Pseudomonadati</taxon>
        <taxon>Bacteroidota</taxon>
        <taxon>Flavobacteriia</taxon>
        <taxon>Flavobacteriales</taxon>
        <taxon>Flavobacteriaceae</taxon>
        <taxon>Maribacter</taxon>
    </lineage>
</organism>
<sequence length="40" mass="4891">MAEFLDLVRAHDWPTEVNHLEYSDDTTERYVDTTFIYIRK</sequence>
<evidence type="ECO:0000313" key="2">
    <source>
        <dbReference type="Proteomes" id="UP001059209"/>
    </source>
</evidence>
<dbReference type="RefSeq" id="WP_260572345.1">
    <property type="nucleotide sequence ID" value="NZ_CP104205.1"/>
</dbReference>
<protein>
    <submittedName>
        <fullName evidence="1">Uncharacterized protein</fullName>
    </submittedName>
</protein>
<gene>
    <name evidence="1" type="ORF">NYZ99_16450</name>
</gene>
<accession>A0ABY5Y6N1</accession>
<reference evidence="1" key="1">
    <citation type="submission" date="2022-09" db="EMBL/GenBank/DDBJ databases">
        <title>Maribacter litopenaei sp. nov., isolated from the intestinal tract of the Pacific White Shrimp, Litopenaeus vannamei.</title>
        <authorList>
            <person name="Kim S.Y."/>
            <person name="Hwang C.Y."/>
        </authorList>
    </citation>
    <scope>NUCLEOTIDE SEQUENCE</scope>
    <source>
        <strain evidence="1">HL-LV01</strain>
    </source>
</reference>
<dbReference type="EMBL" id="CP104205">
    <property type="protein sequence ID" value="UWX54486.1"/>
    <property type="molecule type" value="Genomic_DNA"/>
</dbReference>
<name>A0ABY5Y6N1_9FLAO</name>
<evidence type="ECO:0000313" key="1">
    <source>
        <dbReference type="EMBL" id="UWX54486.1"/>
    </source>
</evidence>
<keyword evidence="2" id="KW-1185">Reference proteome</keyword>
<proteinExistence type="predicted"/>
<dbReference type="Proteomes" id="UP001059209">
    <property type="component" value="Chromosome"/>
</dbReference>